<reference evidence="1 2" key="2">
    <citation type="submission" date="2021-10" db="EMBL/GenBank/DDBJ databases">
        <authorList>
            <person name="Piombo E."/>
        </authorList>
    </citation>
    <scope>NUCLEOTIDE SEQUENCE [LARGE SCALE GENOMIC DNA]</scope>
</reference>
<comment type="caution">
    <text evidence="1">The sequence shown here is derived from an EMBL/GenBank/DDBJ whole genome shotgun (WGS) entry which is preliminary data.</text>
</comment>
<evidence type="ECO:0000313" key="2">
    <source>
        <dbReference type="Proteomes" id="UP000754883"/>
    </source>
</evidence>
<proteinExistence type="predicted"/>
<dbReference type="OrthoDB" id="4865224at2759"/>
<dbReference type="AlphaFoldDB" id="A0A9N9U6B4"/>
<reference evidence="2" key="1">
    <citation type="submission" date="2019-06" db="EMBL/GenBank/DDBJ databases">
        <authorList>
            <person name="Broberg M."/>
        </authorList>
    </citation>
    <scope>NUCLEOTIDE SEQUENCE [LARGE SCALE GENOMIC DNA]</scope>
</reference>
<name>A0A9N9U6B4_9HYPO</name>
<keyword evidence="2" id="KW-1185">Reference proteome</keyword>
<sequence length="81" mass="8708">MSISASEDPDRIARDLEMFAAWTTPKGSSSAAKVDGQGTKSAAIEFASANSATTFAWSAKSSFYFEYEDNETRHTADFPSG</sequence>
<evidence type="ECO:0000313" key="1">
    <source>
        <dbReference type="EMBL" id="CAG9980408.1"/>
    </source>
</evidence>
<dbReference type="Proteomes" id="UP000754883">
    <property type="component" value="Unassembled WGS sequence"/>
</dbReference>
<accession>A0A9N9U6B4</accession>
<gene>
    <name evidence="1" type="ORF">CBYS24578_00007372</name>
</gene>
<protein>
    <submittedName>
        <fullName evidence="1">Uncharacterized protein</fullName>
    </submittedName>
</protein>
<organism evidence="1 2">
    <name type="scientific">Clonostachys byssicola</name>
    <dbReference type="NCBI Taxonomy" id="160290"/>
    <lineage>
        <taxon>Eukaryota</taxon>
        <taxon>Fungi</taxon>
        <taxon>Dikarya</taxon>
        <taxon>Ascomycota</taxon>
        <taxon>Pezizomycotina</taxon>
        <taxon>Sordariomycetes</taxon>
        <taxon>Hypocreomycetidae</taxon>
        <taxon>Hypocreales</taxon>
        <taxon>Bionectriaceae</taxon>
        <taxon>Clonostachys</taxon>
    </lineage>
</organism>
<dbReference type="EMBL" id="CABFNO020001317">
    <property type="protein sequence ID" value="CAG9980408.1"/>
    <property type="molecule type" value="Genomic_DNA"/>
</dbReference>